<reference evidence="1" key="1">
    <citation type="journal article" date="2014" name="Int. J. Syst. Evol. Microbiol.">
        <title>Complete genome sequence of Corynebacterium casei LMG S-19264T (=DSM 44701T), isolated from a smear-ripened cheese.</title>
        <authorList>
            <consortium name="US DOE Joint Genome Institute (JGI-PGF)"/>
            <person name="Walter F."/>
            <person name="Albersmeier A."/>
            <person name="Kalinowski J."/>
            <person name="Ruckert C."/>
        </authorList>
    </citation>
    <scope>NUCLEOTIDE SEQUENCE</scope>
    <source>
        <strain evidence="1">JCM 19831</strain>
    </source>
</reference>
<accession>A0A917WTP5</accession>
<dbReference type="Proteomes" id="UP000642070">
    <property type="component" value="Unassembled WGS sequence"/>
</dbReference>
<dbReference type="RefSeq" id="WP_190250650.1">
    <property type="nucleotide sequence ID" value="NZ_BMPI01000013.1"/>
</dbReference>
<dbReference type="EMBL" id="BMPI01000013">
    <property type="protein sequence ID" value="GGM27738.1"/>
    <property type="molecule type" value="Genomic_DNA"/>
</dbReference>
<sequence length="108" mass="11935">MRLLVNTDAVQFTVTKNPEPKLDQKRQQRFERSSNLPMWSVQMMALDENGAEVLNVTVVSEDRPQVSVGQTVLPVALVALPWSNLDDGKLRSGVAFRADSLKSLVPSA</sequence>
<keyword evidence="2" id="KW-1185">Reference proteome</keyword>
<gene>
    <name evidence="1" type="ORF">GCM10007977_031230</name>
</gene>
<reference evidence="1" key="2">
    <citation type="submission" date="2020-09" db="EMBL/GenBank/DDBJ databases">
        <authorList>
            <person name="Sun Q."/>
            <person name="Ohkuma M."/>
        </authorList>
    </citation>
    <scope>NUCLEOTIDE SEQUENCE</scope>
    <source>
        <strain evidence="1">JCM 19831</strain>
    </source>
</reference>
<name>A0A917WTP5_9ACTN</name>
<protein>
    <submittedName>
        <fullName evidence="1">Regulatory protein</fullName>
    </submittedName>
</protein>
<evidence type="ECO:0000313" key="1">
    <source>
        <dbReference type="EMBL" id="GGM27738.1"/>
    </source>
</evidence>
<organism evidence="1 2">
    <name type="scientific">Dactylosporangium sucinum</name>
    <dbReference type="NCBI Taxonomy" id="1424081"/>
    <lineage>
        <taxon>Bacteria</taxon>
        <taxon>Bacillati</taxon>
        <taxon>Actinomycetota</taxon>
        <taxon>Actinomycetes</taxon>
        <taxon>Micromonosporales</taxon>
        <taxon>Micromonosporaceae</taxon>
        <taxon>Dactylosporangium</taxon>
    </lineage>
</organism>
<comment type="caution">
    <text evidence="1">The sequence shown here is derived from an EMBL/GenBank/DDBJ whole genome shotgun (WGS) entry which is preliminary data.</text>
</comment>
<evidence type="ECO:0000313" key="2">
    <source>
        <dbReference type="Proteomes" id="UP000642070"/>
    </source>
</evidence>
<proteinExistence type="predicted"/>
<dbReference type="AlphaFoldDB" id="A0A917WTP5"/>